<sequence length="97" mass="10723">MAEWEGGKNGDGRGEERRRILDYLVIFPFSKRSMMLGGIWWRLVALGGAELNSAALSARPQCSRCLGEIVIQAVAHTHLDNVSLESRAQEGHVGYLL</sequence>
<gene>
    <name evidence="1" type="ORF">PoB_001613500</name>
</gene>
<reference evidence="1 2" key="1">
    <citation type="journal article" date="2021" name="Elife">
        <title>Chloroplast acquisition without the gene transfer in kleptoplastic sea slugs, Plakobranchus ocellatus.</title>
        <authorList>
            <person name="Maeda T."/>
            <person name="Takahashi S."/>
            <person name="Yoshida T."/>
            <person name="Shimamura S."/>
            <person name="Takaki Y."/>
            <person name="Nagai Y."/>
            <person name="Toyoda A."/>
            <person name="Suzuki Y."/>
            <person name="Arimoto A."/>
            <person name="Ishii H."/>
            <person name="Satoh N."/>
            <person name="Nishiyama T."/>
            <person name="Hasebe M."/>
            <person name="Maruyama T."/>
            <person name="Minagawa J."/>
            <person name="Obokata J."/>
            <person name="Shigenobu S."/>
        </authorList>
    </citation>
    <scope>NUCLEOTIDE SEQUENCE [LARGE SCALE GENOMIC DNA]</scope>
</reference>
<keyword evidence="2" id="KW-1185">Reference proteome</keyword>
<organism evidence="1 2">
    <name type="scientific">Plakobranchus ocellatus</name>
    <dbReference type="NCBI Taxonomy" id="259542"/>
    <lineage>
        <taxon>Eukaryota</taxon>
        <taxon>Metazoa</taxon>
        <taxon>Spiralia</taxon>
        <taxon>Lophotrochozoa</taxon>
        <taxon>Mollusca</taxon>
        <taxon>Gastropoda</taxon>
        <taxon>Heterobranchia</taxon>
        <taxon>Euthyneura</taxon>
        <taxon>Panpulmonata</taxon>
        <taxon>Sacoglossa</taxon>
        <taxon>Placobranchoidea</taxon>
        <taxon>Plakobranchidae</taxon>
        <taxon>Plakobranchus</taxon>
    </lineage>
</organism>
<name>A0AAV3Z2M0_9GAST</name>
<proteinExistence type="predicted"/>
<accession>A0AAV3Z2M0</accession>
<dbReference type="AlphaFoldDB" id="A0AAV3Z2M0"/>
<dbReference type="EMBL" id="BLXT01001944">
    <property type="protein sequence ID" value="GFN89629.1"/>
    <property type="molecule type" value="Genomic_DNA"/>
</dbReference>
<comment type="caution">
    <text evidence="1">The sequence shown here is derived from an EMBL/GenBank/DDBJ whole genome shotgun (WGS) entry which is preliminary data.</text>
</comment>
<evidence type="ECO:0000313" key="2">
    <source>
        <dbReference type="Proteomes" id="UP000735302"/>
    </source>
</evidence>
<evidence type="ECO:0000313" key="1">
    <source>
        <dbReference type="EMBL" id="GFN89629.1"/>
    </source>
</evidence>
<protein>
    <submittedName>
        <fullName evidence="1">Uncharacterized protein</fullName>
    </submittedName>
</protein>
<dbReference type="Proteomes" id="UP000735302">
    <property type="component" value="Unassembled WGS sequence"/>
</dbReference>